<evidence type="ECO:0000313" key="4">
    <source>
        <dbReference type="WBParaSite" id="BTMF_0001113001-mRNA-1"/>
    </source>
</evidence>
<protein>
    <submittedName>
        <fullName evidence="2 4">Uncharacterized protein</fullName>
    </submittedName>
</protein>
<keyword evidence="1" id="KW-0472">Membrane</keyword>
<dbReference type="Proteomes" id="UP000280834">
    <property type="component" value="Unassembled WGS sequence"/>
</dbReference>
<dbReference type="WBParaSite" id="BTMF_0001113001-mRNA-1">
    <property type="protein sequence ID" value="BTMF_0001113001-mRNA-1"/>
    <property type="gene ID" value="BTMF_0001113001"/>
</dbReference>
<keyword evidence="1" id="KW-1133">Transmembrane helix</keyword>
<accession>A0A0R3QTS8</accession>
<dbReference type="EMBL" id="UZAG01016795">
    <property type="protein sequence ID" value="VDO30859.1"/>
    <property type="molecule type" value="Genomic_DNA"/>
</dbReference>
<evidence type="ECO:0000313" key="2">
    <source>
        <dbReference type="EMBL" id="VDO30859.1"/>
    </source>
</evidence>
<sequence length="34" mass="4140">MPPYHSQSSTKYNENFILSWFIFEIILIIFHLPI</sequence>
<keyword evidence="1" id="KW-0812">Transmembrane</keyword>
<dbReference type="AlphaFoldDB" id="A0A0R3QTS8"/>
<organism evidence="4">
    <name type="scientific">Brugia timori</name>
    <dbReference type="NCBI Taxonomy" id="42155"/>
    <lineage>
        <taxon>Eukaryota</taxon>
        <taxon>Metazoa</taxon>
        <taxon>Ecdysozoa</taxon>
        <taxon>Nematoda</taxon>
        <taxon>Chromadorea</taxon>
        <taxon>Rhabditida</taxon>
        <taxon>Spirurina</taxon>
        <taxon>Spiruromorpha</taxon>
        <taxon>Filarioidea</taxon>
        <taxon>Onchocercidae</taxon>
        <taxon>Brugia</taxon>
    </lineage>
</organism>
<reference evidence="2 3" key="2">
    <citation type="submission" date="2018-11" db="EMBL/GenBank/DDBJ databases">
        <authorList>
            <consortium name="Pathogen Informatics"/>
        </authorList>
    </citation>
    <scope>NUCLEOTIDE SEQUENCE [LARGE SCALE GENOMIC DNA]</scope>
</reference>
<name>A0A0R3QTS8_9BILA</name>
<reference evidence="4" key="1">
    <citation type="submission" date="2017-02" db="UniProtKB">
        <authorList>
            <consortium name="WormBaseParasite"/>
        </authorList>
    </citation>
    <scope>IDENTIFICATION</scope>
</reference>
<keyword evidence="3" id="KW-1185">Reference proteome</keyword>
<evidence type="ECO:0000313" key="3">
    <source>
        <dbReference type="Proteomes" id="UP000280834"/>
    </source>
</evidence>
<proteinExistence type="predicted"/>
<gene>
    <name evidence="2" type="ORF">BTMF_LOCUS9164</name>
</gene>
<feature type="transmembrane region" description="Helical" evidence="1">
    <location>
        <begin position="12"/>
        <end position="32"/>
    </location>
</feature>
<evidence type="ECO:0000256" key="1">
    <source>
        <dbReference type="SAM" id="Phobius"/>
    </source>
</evidence>